<keyword evidence="3" id="KW-0472">Membrane</keyword>
<keyword evidence="3" id="KW-1133">Transmembrane helix</keyword>
<protein>
    <recommendedName>
        <fullName evidence="6">Cytochrome C biogenesis protein</fullName>
    </recommendedName>
</protein>
<evidence type="ECO:0000313" key="5">
    <source>
        <dbReference type="Proteomes" id="UP000241868"/>
    </source>
</evidence>
<evidence type="ECO:0008006" key="6">
    <source>
        <dbReference type="Google" id="ProtNLM"/>
    </source>
</evidence>
<reference evidence="4 5" key="1">
    <citation type="submission" date="2018-03" db="EMBL/GenBank/DDBJ databases">
        <title>Neisseria weixii sp. nov., isolated from the intestinal contents of Tibetan Plateau pika (Ochotona curzoniae) in Yushu, Qinghai Province, China.</title>
        <authorList>
            <person name="Gui Z."/>
        </authorList>
    </citation>
    <scope>NUCLEOTIDE SEQUENCE [LARGE SCALE GENOMIC DNA]</scope>
    <source>
        <strain evidence="4 5">ATCC 51483</strain>
    </source>
</reference>
<name>A0A2P7U0E5_9NEIS</name>
<dbReference type="PANTHER" id="PTHR47870">
    <property type="entry name" value="CYTOCHROME C-TYPE BIOGENESIS PROTEIN CCMH"/>
    <property type="match status" value="1"/>
</dbReference>
<dbReference type="AlphaFoldDB" id="A0A2P7U0E5"/>
<dbReference type="GO" id="GO:0005886">
    <property type="term" value="C:plasma membrane"/>
    <property type="evidence" value="ECO:0007669"/>
    <property type="project" value="TreeGrafter"/>
</dbReference>
<keyword evidence="3" id="KW-0812">Transmembrane</keyword>
<sequence length="247" mass="27683">MTKLWLIMLLIILICMVIVYISWVKSDETVNKRFPIIIGLIVGLFAAGGYYWLGNPAALGPTETFTYTGDIEEFVNAVDALEQKAAKEPNNLEHQIMLAYSYRAMGRYEDSVAAFGKSWGKIKDNPHELALFAGTLAIWRGSFEGKPDELIEQALRIDAQNADALMLAGGSAYQRRQLDIAVKSWEKIDLKQLAEEDQVWVRTQIEEVKKEINGASTQEINAEQYEKQDQSKSFGHPPVSASQVTAH</sequence>
<organism evidence="4 5">
    <name type="scientific">Neisseria iguanae</name>
    <dbReference type="NCBI Taxonomy" id="90242"/>
    <lineage>
        <taxon>Bacteria</taxon>
        <taxon>Pseudomonadati</taxon>
        <taxon>Pseudomonadota</taxon>
        <taxon>Betaproteobacteria</taxon>
        <taxon>Neisseriales</taxon>
        <taxon>Neisseriaceae</taxon>
        <taxon>Neisseria</taxon>
    </lineage>
</organism>
<dbReference type="InterPro" id="IPR011990">
    <property type="entry name" value="TPR-like_helical_dom_sf"/>
</dbReference>
<comment type="caution">
    <text evidence="4">The sequence shown here is derived from an EMBL/GenBank/DDBJ whole genome shotgun (WGS) entry which is preliminary data.</text>
</comment>
<evidence type="ECO:0000256" key="3">
    <source>
        <dbReference type="SAM" id="Phobius"/>
    </source>
</evidence>
<proteinExistence type="predicted"/>
<evidence type="ECO:0000313" key="4">
    <source>
        <dbReference type="EMBL" id="PSJ80439.1"/>
    </source>
</evidence>
<dbReference type="OrthoDB" id="9776053at2"/>
<dbReference type="RefSeq" id="WP_106741388.1">
    <property type="nucleotide sequence ID" value="NZ_PXYY01000030.1"/>
</dbReference>
<keyword evidence="1" id="KW-0201">Cytochrome c-type biogenesis</keyword>
<dbReference type="GO" id="GO:0017004">
    <property type="term" value="P:cytochrome complex assembly"/>
    <property type="evidence" value="ECO:0007669"/>
    <property type="project" value="UniProtKB-KW"/>
</dbReference>
<dbReference type="SUPFAM" id="SSF48452">
    <property type="entry name" value="TPR-like"/>
    <property type="match status" value="1"/>
</dbReference>
<dbReference type="PANTHER" id="PTHR47870:SF1">
    <property type="entry name" value="CYTOCHROME C-TYPE BIOGENESIS PROTEIN CCMH"/>
    <property type="match status" value="1"/>
</dbReference>
<feature type="region of interest" description="Disordered" evidence="2">
    <location>
        <begin position="212"/>
        <end position="247"/>
    </location>
</feature>
<dbReference type="EMBL" id="PXYY01000030">
    <property type="protein sequence ID" value="PSJ80439.1"/>
    <property type="molecule type" value="Genomic_DNA"/>
</dbReference>
<feature type="transmembrane region" description="Helical" evidence="3">
    <location>
        <begin position="36"/>
        <end position="53"/>
    </location>
</feature>
<dbReference type="InterPro" id="IPR051263">
    <property type="entry name" value="C-type_cytochrome_biogenesis"/>
</dbReference>
<evidence type="ECO:0000256" key="2">
    <source>
        <dbReference type="SAM" id="MobiDB-lite"/>
    </source>
</evidence>
<accession>A0A2P7U0E5</accession>
<dbReference type="Proteomes" id="UP000241868">
    <property type="component" value="Unassembled WGS sequence"/>
</dbReference>
<evidence type="ECO:0000256" key="1">
    <source>
        <dbReference type="ARBA" id="ARBA00022748"/>
    </source>
</evidence>
<keyword evidence="5" id="KW-1185">Reference proteome</keyword>
<dbReference type="Gene3D" id="1.25.40.10">
    <property type="entry name" value="Tetratricopeptide repeat domain"/>
    <property type="match status" value="1"/>
</dbReference>
<gene>
    <name evidence="4" type="ORF">C7N83_06225</name>
</gene>
<feature type="transmembrane region" description="Helical" evidence="3">
    <location>
        <begin position="6"/>
        <end position="24"/>
    </location>
</feature>